<keyword evidence="4" id="KW-1185">Reference proteome</keyword>
<dbReference type="PANTHER" id="PTHR43861:SF6">
    <property type="entry name" value="METHYLTRANSFERASE TYPE 11"/>
    <property type="match status" value="1"/>
</dbReference>
<dbReference type="RefSeq" id="WP_055259188.1">
    <property type="nucleotide sequence ID" value="NZ_CABIXL010000005.1"/>
</dbReference>
<accession>A0ABM9UQZ4</accession>
<organism evidence="3 4">
    <name type="scientific">Sarcina ventriculi</name>
    <name type="common">Clostridium ventriculi</name>
    <dbReference type="NCBI Taxonomy" id="1267"/>
    <lineage>
        <taxon>Bacteria</taxon>
        <taxon>Bacillati</taxon>
        <taxon>Bacillota</taxon>
        <taxon>Clostridia</taxon>
        <taxon>Eubacteriales</taxon>
        <taxon>Clostridiaceae</taxon>
        <taxon>Sarcina</taxon>
    </lineage>
</organism>
<evidence type="ECO:0000313" key="4">
    <source>
        <dbReference type="Proteomes" id="UP000095488"/>
    </source>
</evidence>
<dbReference type="InterPro" id="IPR029063">
    <property type="entry name" value="SAM-dependent_MTases_sf"/>
</dbReference>
<dbReference type="Proteomes" id="UP000095488">
    <property type="component" value="Unassembled WGS sequence"/>
</dbReference>
<reference evidence="3 4" key="1">
    <citation type="submission" date="2015-09" db="EMBL/GenBank/DDBJ databases">
        <authorList>
            <consortium name="Pathogen Informatics"/>
        </authorList>
    </citation>
    <scope>NUCLEOTIDE SEQUENCE [LARGE SCALE GENOMIC DNA]</scope>
    <source>
        <strain evidence="3 4">2789STDY5834858</strain>
    </source>
</reference>
<evidence type="ECO:0000256" key="1">
    <source>
        <dbReference type="ARBA" id="ARBA00022679"/>
    </source>
</evidence>
<evidence type="ECO:0000313" key="3">
    <source>
        <dbReference type="EMBL" id="CUN96846.1"/>
    </source>
</evidence>
<sequence>MESYKMMATVYDELIREDVNYESIAEYILGLCNKFNISFSSYLDLACGTCNVGSYIGKKFKENYFVDLSSDMLIEADKKLRECRIKGKIVCQDMSDLNLNKTFDLITCVLDSTNYVLDENDLTNYFRGVYNHLNDDGLFVFDINSYYKISEILGNNIYSYNSEDIFYVWENIFEDEIVEMNLSFFIKQQNGLYKRFDEVHEERGYKDEFIEEILRKIGFNFVEKFDGYSNLKATNKSERITYIVRK</sequence>
<feature type="domain" description="Methyltransferase" evidence="2">
    <location>
        <begin position="43"/>
        <end position="137"/>
    </location>
</feature>
<dbReference type="Pfam" id="PF13649">
    <property type="entry name" value="Methyltransf_25"/>
    <property type="match status" value="1"/>
</dbReference>
<keyword evidence="3" id="KW-0489">Methyltransferase</keyword>
<proteinExistence type="predicted"/>
<dbReference type="Gene3D" id="2.20.25.110">
    <property type="entry name" value="S-adenosyl-L-methionine-dependent methyltransferases"/>
    <property type="match status" value="1"/>
</dbReference>
<keyword evidence="1" id="KW-0808">Transferase</keyword>
<evidence type="ECO:0000259" key="2">
    <source>
        <dbReference type="Pfam" id="PF13649"/>
    </source>
</evidence>
<dbReference type="InterPro" id="IPR041698">
    <property type="entry name" value="Methyltransf_25"/>
</dbReference>
<dbReference type="GO" id="GO:0032259">
    <property type="term" value="P:methylation"/>
    <property type="evidence" value="ECO:0007669"/>
    <property type="project" value="UniProtKB-KW"/>
</dbReference>
<comment type="caution">
    <text evidence="3">The sequence shown here is derived from an EMBL/GenBank/DDBJ whole genome shotgun (WGS) entry which is preliminary data.</text>
</comment>
<dbReference type="EMBL" id="CYZR01000005">
    <property type="protein sequence ID" value="CUN96846.1"/>
    <property type="molecule type" value="Genomic_DNA"/>
</dbReference>
<protein>
    <submittedName>
        <fullName evidence="3">Predicted methyltransferase (Contains TPR repeat)</fullName>
    </submittedName>
</protein>
<dbReference type="PANTHER" id="PTHR43861">
    <property type="entry name" value="TRANS-ACONITATE 2-METHYLTRANSFERASE-RELATED"/>
    <property type="match status" value="1"/>
</dbReference>
<gene>
    <name evidence="3" type="ORF">ERS852473_01534</name>
</gene>
<dbReference type="Gene3D" id="3.40.50.150">
    <property type="entry name" value="Vaccinia Virus protein VP39"/>
    <property type="match status" value="1"/>
</dbReference>
<dbReference type="SUPFAM" id="SSF53335">
    <property type="entry name" value="S-adenosyl-L-methionine-dependent methyltransferases"/>
    <property type="match status" value="1"/>
</dbReference>
<dbReference type="GO" id="GO:0008168">
    <property type="term" value="F:methyltransferase activity"/>
    <property type="evidence" value="ECO:0007669"/>
    <property type="project" value="UniProtKB-KW"/>
</dbReference>
<name>A0ABM9UQZ4_SARVE</name>